<name>A0A371FI10_MUCPR</name>
<dbReference type="InterPro" id="IPR013057">
    <property type="entry name" value="AA_transpt_TM"/>
</dbReference>
<dbReference type="GO" id="GO:0016020">
    <property type="term" value="C:membrane"/>
    <property type="evidence" value="ECO:0007669"/>
    <property type="project" value="UniProtKB-SubCell"/>
</dbReference>
<sequence>EHANGHGKGYANGHANGSEAAETRLASEQQKLEDWLPVSASRKAKWWYSTFHNVTAMVGAGVLGLPYALSQLGWYGSGCYNDRIFMDSDLLFAVATS</sequence>
<reference evidence="9" key="1">
    <citation type="submission" date="2018-05" db="EMBL/GenBank/DDBJ databases">
        <title>Draft genome of Mucuna pruriens seed.</title>
        <authorList>
            <person name="Nnadi N.E."/>
            <person name="Vos R."/>
            <person name="Hasami M.H."/>
            <person name="Devisetty U.K."/>
            <person name="Aguiy J.C."/>
        </authorList>
    </citation>
    <scope>NUCLEOTIDE SEQUENCE [LARGE SCALE GENOMIC DNA]</scope>
    <source>
        <strain evidence="9">JCA_2017</strain>
    </source>
</reference>
<organism evidence="9 10">
    <name type="scientific">Mucuna pruriens</name>
    <name type="common">Velvet bean</name>
    <name type="synonym">Dolichos pruriens</name>
    <dbReference type="NCBI Taxonomy" id="157652"/>
    <lineage>
        <taxon>Eukaryota</taxon>
        <taxon>Viridiplantae</taxon>
        <taxon>Streptophyta</taxon>
        <taxon>Embryophyta</taxon>
        <taxon>Tracheophyta</taxon>
        <taxon>Spermatophyta</taxon>
        <taxon>Magnoliopsida</taxon>
        <taxon>eudicotyledons</taxon>
        <taxon>Gunneridae</taxon>
        <taxon>Pentapetalae</taxon>
        <taxon>rosids</taxon>
        <taxon>fabids</taxon>
        <taxon>Fabales</taxon>
        <taxon>Fabaceae</taxon>
        <taxon>Papilionoideae</taxon>
        <taxon>50 kb inversion clade</taxon>
        <taxon>NPAAA clade</taxon>
        <taxon>indigoferoid/millettioid clade</taxon>
        <taxon>Phaseoleae</taxon>
        <taxon>Mucuna</taxon>
    </lineage>
</organism>
<accession>A0A371FI10</accession>
<dbReference type="Pfam" id="PF01490">
    <property type="entry name" value="Aa_trans"/>
    <property type="match status" value="1"/>
</dbReference>
<keyword evidence="10" id="KW-1185">Reference proteome</keyword>
<evidence type="ECO:0000256" key="4">
    <source>
        <dbReference type="ARBA" id="ARBA00022970"/>
    </source>
</evidence>
<dbReference type="AlphaFoldDB" id="A0A371FI10"/>
<gene>
    <name evidence="9" type="primary">LHT1</name>
    <name evidence="9" type="ORF">CR513_41918</name>
</gene>
<feature type="non-terminal residue" evidence="9">
    <location>
        <position position="1"/>
    </location>
</feature>
<evidence type="ECO:0000256" key="6">
    <source>
        <dbReference type="ARBA" id="ARBA00023136"/>
    </source>
</evidence>
<evidence type="ECO:0000256" key="5">
    <source>
        <dbReference type="ARBA" id="ARBA00022989"/>
    </source>
</evidence>
<dbReference type="OrthoDB" id="28208at2759"/>
<comment type="caution">
    <text evidence="9">The sequence shown here is derived from an EMBL/GenBank/DDBJ whole genome shotgun (WGS) entry which is preliminary data.</text>
</comment>
<keyword evidence="4" id="KW-0029">Amino-acid transport</keyword>
<feature type="domain" description="Amino acid transporter transmembrane" evidence="8">
    <location>
        <begin position="43"/>
        <end position="77"/>
    </location>
</feature>
<comment type="subcellular location">
    <subcellularLocation>
        <location evidence="1">Membrane</location>
    </subcellularLocation>
</comment>
<keyword evidence="5" id="KW-1133">Transmembrane helix</keyword>
<evidence type="ECO:0000313" key="10">
    <source>
        <dbReference type="Proteomes" id="UP000257109"/>
    </source>
</evidence>
<keyword evidence="3" id="KW-0812">Transmembrane</keyword>
<protein>
    <submittedName>
        <fullName evidence="9">Lysine histidine transporter 1</fullName>
    </submittedName>
</protein>
<keyword evidence="6" id="KW-0472">Membrane</keyword>
<dbReference type="Proteomes" id="UP000257109">
    <property type="component" value="Unassembled WGS sequence"/>
</dbReference>
<evidence type="ECO:0000256" key="2">
    <source>
        <dbReference type="ARBA" id="ARBA00022448"/>
    </source>
</evidence>
<dbReference type="EMBL" id="QJKJ01009042">
    <property type="protein sequence ID" value="RDX77880.1"/>
    <property type="molecule type" value="Genomic_DNA"/>
</dbReference>
<keyword evidence="2" id="KW-0813">Transport</keyword>
<evidence type="ECO:0000313" key="9">
    <source>
        <dbReference type="EMBL" id="RDX77880.1"/>
    </source>
</evidence>
<proteinExistence type="predicted"/>
<feature type="compositionally biased region" description="Gly residues" evidence="7">
    <location>
        <begin position="1"/>
        <end position="10"/>
    </location>
</feature>
<feature type="region of interest" description="Disordered" evidence="7">
    <location>
        <begin position="1"/>
        <end position="26"/>
    </location>
</feature>
<evidence type="ECO:0000256" key="1">
    <source>
        <dbReference type="ARBA" id="ARBA00004370"/>
    </source>
</evidence>
<evidence type="ECO:0000256" key="7">
    <source>
        <dbReference type="SAM" id="MobiDB-lite"/>
    </source>
</evidence>
<dbReference type="GO" id="GO:0006865">
    <property type="term" value="P:amino acid transport"/>
    <property type="evidence" value="ECO:0007669"/>
    <property type="project" value="UniProtKB-KW"/>
</dbReference>
<dbReference type="STRING" id="157652.A0A371FI10"/>
<evidence type="ECO:0000256" key="3">
    <source>
        <dbReference type="ARBA" id="ARBA00022692"/>
    </source>
</evidence>
<evidence type="ECO:0000259" key="8">
    <source>
        <dbReference type="Pfam" id="PF01490"/>
    </source>
</evidence>